<dbReference type="Proteomes" id="UP001529510">
    <property type="component" value="Unassembled WGS sequence"/>
</dbReference>
<dbReference type="AlphaFoldDB" id="A0ABD0RU98"/>
<dbReference type="EMBL" id="JAMKFB020000001">
    <property type="protein sequence ID" value="KAL0202129.1"/>
    <property type="molecule type" value="Genomic_DNA"/>
</dbReference>
<protein>
    <submittedName>
        <fullName evidence="1">Uncharacterized protein</fullName>
    </submittedName>
</protein>
<feature type="non-terminal residue" evidence="1">
    <location>
        <position position="1"/>
    </location>
</feature>
<evidence type="ECO:0000313" key="2">
    <source>
        <dbReference type="Proteomes" id="UP001529510"/>
    </source>
</evidence>
<proteinExistence type="predicted"/>
<gene>
    <name evidence="1" type="ORF">M9458_000147</name>
</gene>
<organism evidence="1 2">
    <name type="scientific">Cirrhinus mrigala</name>
    <name type="common">Mrigala</name>
    <dbReference type="NCBI Taxonomy" id="683832"/>
    <lineage>
        <taxon>Eukaryota</taxon>
        <taxon>Metazoa</taxon>
        <taxon>Chordata</taxon>
        <taxon>Craniata</taxon>
        <taxon>Vertebrata</taxon>
        <taxon>Euteleostomi</taxon>
        <taxon>Actinopterygii</taxon>
        <taxon>Neopterygii</taxon>
        <taxon>Teleostei</taxon>
        <taxon>Ostariophysi</taxon>
        <taxon>Cypriniformes</taxon>
        <taxon>Cyprinidae</taxon>
        <taxon>Labeoninae</taxon>
        <taxon>Labeonini</taxon>
        <taxon>Cirrhinus</taxon>
    </lineage>
</organism>
<reference evidence="1 2" key="1">
    <citation type="submission" date="2024-05" db="EMBL/GenBank/DDBJ databases">
        <title>Genome sequencing and assembly of Indian major carp, Cirrhinus mrigala (Hamilton, 1822).</title>
        <authorList>
            <person name="Mohindra V."/>
            <person name="Chowdhury L.M."/>
            <person name="Lal K."/>
            <person name="Jena J.K."/>
        </authorList>
    </citation>
    <scope>NUCLEOTIDE SEQUENCE [LARGE SCALE GENOMIC DNA]</scope>
    <source>
        <strain evidence="1">CM1030</strain>
        <tissue evidence="1">Blood</tissue>
    </source>
</reference>
<sequence length="56" mass="6476">QMNSNDDLLTIPSDGLLYAAVSFQKREESLSDVTVRFSKDEIHSDYTMISHRMRLN</sequence>
<keyword evidence="2" id="KW-1185">Reference proteome</keyword>
<evidence type="ECO:0000313" key="1">
    <source>
        <dbReference type="EMBL" id="KAL0202129.1"/>
    </source>
</evidence>
<comment type="caution">
    <text evidence="1">The sequence shown here is derived from an EMBL/GenBank/DDBJ whole genome shotgun (WGS) entry which is preliminary data.</text>
</comment>
<accession>A0ABD0RU98</accession>
<name>A0ABD0RU98_CIRMR</name>